<comment type="caution">
    <text evidence="1">The sequence shown here is derived from an EMBL/GenBank/DDBJ whole genome shotgun (WGS) entry which is preliminary data.</text>
</comment>
<proteinExistence type="predicted"/>
<keyword evidence="2" id="KW-1185">Reference proteome</keyword>
<dbReference type="EMBL" id="JARYMX010000007">
    <property type="protein sequence ID" value="KAJ9542456.1"/>
    <property type="molecule type" value="Genomic_DNA"/>
</dbReference>
<reference evidence="1" key="1">
    <citation type="submission" date="2023-03" db="EMBL/GenBank/DDBJ databases">
        <title>Chromosome-scale reference genome and RAD-based genetic map of yellow starthistle (Centaurea solstitialis) reveal putative structural variation and QTLs associated with invader traits.</title>
        <authorList>
            <person name="Reatini B."/>
            <person name="Cang F.A."/>
            <person name="Jiang Q."/>
            <person name="Mckibben M.T.W."/>
            <person name="Barker M.S."/>
            <person name="Rieseberg L.H."/>
            <person name="Dlugosch K.M."/>
        </authorList>
    </citation>
    <scope>NUCLEOTIDE SEQUENCE</scope>
    <source>
        <strain evidence="1">CAN-66</strain>
        <tissue evidence="1">Leaf</tissue>
    </source>
</reference>
<evidence type="ECO:0000313" key="2">
    <source>
        <dbReference type="Proteomes" id="UP001172457"/>
    </source>
</evidence>
<protein>
    <submittedName>
        <fullName evidence="1">Uncharacterized protein</fullName>
    </submittedName>
</protein>
<name>A0AA38STN8_9ASTR</name>
<gene>
    <name evidence="1" type="ORF">OSB04_028962</name>
</gene>
<organism evidence="1 2">
    <name type="scientific">Centaurea solstitialis</name>
    <name type="common">yellow star-thistle</name>
    <dbReference type="NCBI Taxonomy" id="347529"/>
    <lineage>
        <taxon>Eukaryota</taxon>
        <taxon>Viridiplantae</taxon>
        <taxon>Streptophyta</taxon>
        <taxon>Embryophyta</taxon>
        <taxon>Tracheophyta</taxon>
        <taxon>Spermatophyta</taxon>
        <taxon>Magnoliopsida</taxon>
        <taxon>eudicotyledons</taxon>
        <taxon>Gunneridae</taxon>
        <taxon>Pentapetalae</taxon>
        <taxon>asterids</taxon>
        <taxon>campanulids</taxon>
        <taxon>Asterales</taxon>
        <taxon>Asteraceae</taxon>
        <taxon>Carduoideae</taxon>
        <taxon>Cardueae</taxon>
        <taxon>Centaureinae</taxon>
        <taxon>Centaurea</taxon>
    </lineage>
</organism>
<accession>A0AA38STN8</accession>
<dbReference type="Proteomes" id="UP001172457">
    <property type="component" value="Chromosome 7"/>
</dbReference>
<dbReference type="AlphaFoldDB" id="A0AA38STN8"/>
<evidence type="ECO:0000313" key="1">
    <source>
        <dbReference type="EMBL" id="KAJ9542456.1"/>
    </source>
</evidence>
<sequence length="127" mass="14558">MAQSTPWKEIRLSRSREMHEQVTVFQKLLNITEVETAEPLSSVTETLKKVSHPPNANFIRSMWIFAHKKCYGSLFQRHKARLVTEKLDMPVTVDCKETLLSLVVKPATIRTVLSLTFSKNGQFTNLV</sequence>